<gene>
    <name evidence="2" type="ORF">F511_25848</name>
</gene>
<protein>
    <submittedName>
        <fullName evidence="2">Uncharacterized protein</fullName>
    </submittedName>
</protein>
<reference evidence="2 3" key="1">
    <citation type="journal article" date="2015" name="Proc. Natl. Acad. Sci. U.S.A.">
        <title>The resurrection genome of Boea hygrometrica: A blueprint for survival of dehydration.</title>
        <authorList>
            <person name="Xiao L."/>
            <person name="Yang G."/>
            <person name="Zhang L."/>
            <person name="Yang X."/>
            <person name="Zhao S."/>
            <person name="Ji Z."/>
            <person name="Zhou Q."/>
            <person name="Hu M."/>
            <person name="Wang Y."/>
            <person name="Chen M."/>
            <person name="Xu Y."/>
            <person name="Jin H."/>
            <person name="Xiao X."/>
            <person name="Hu G."/>
            <person name="Bao F."/>
            <person name="Hu Y."/>
            <person name="Wan P."/>
            <person name="Li L."/>
            <person name="Deng X."/>
            <person name="Kuang T."/>
            <person name="Xiang C."/>
            <person name="Zhu J.K."/>
            <person name="Oliver M.J."/>
            <person name="He Y."/>
        </authorList>
    </citation>
    <scope>NUCLEOTIDE SEQUENCE [LARGE SCALE GENOMIC DNA]</scope>
    <source>
        <strain evidence="3">cv. XS01</strain>
    </source>
</reference>
<organism evidence="2 3">
    <name type="scientific">Dorcoceras hygrometricum</name>
    <dbReference type="NCBI Taxonomy" id="472368"/>
    <lineage>
        <taxon>Eukaryota</taxon>
        <taxon>Viridiplantae</taxon>
        <taxon>Streptophyta</taxon>
        <taxon>Embryophyta</taxon>
        <taxon>Tracheophyta</taxon>
        <taxon>Spermatophyta</taxon>
        <taxon>Magnoliopsida</taxon>
        <taxon>eudicotyledons</taxon>
        <taxon>Gunneridae</taxon>
        <taxon>Pentapetalae</taxon>
        <taxon>asterids</taxon>
        <taxon>lamiids</taxon>
        <taxon>Lamiales</taxon>
        <taxon>Gesneriaceae</taxon>
        <taxon>Didymocarpoideae</taxon>
        <taxon>Trichosporeae</taxon>
        <taxon>Loxocarpinae</taxon>
        <taxon>Dorcoceras</taxon>
    </lineage>
</organism>
<evidence type="ECO:0000313" key="3">
    <source>
        <dbReference type="Proteomes" id="UP000250235"/>
    </source>
</evidence>
<proteinExistence type="predicted"/>
<dbReference type="AlphaFoldDB" id="A0A2Z7AVC4"/>
<accession>A0A2Z7AVC4</accession>
<keyword evidence="3" id="KW-1185">Reference proteome</keyword>
<feature type="region of interest" description="Disordered" evidence="1">
    <location>
        <begin position="1"/>
        <end position="23"/>
    </location>
</feature>
<evidence type="ECO:0000256" key="1">
    <source>
        <dbReference type="SAM" id="MobiDB-lite"/>
    </source>
</evidence>
<evidence type="ECO:0000313" key="2">
    <source>
        <dbReference type="EMBL" id="KZV25861.1"/>
    </source>
</evidence>
<dbReference type="EMBL" id="KV011821">
    <property type="protein sequence ID" value="KZV25861.1"/>
    <property type="molecule type" value="Genomic_DNA"/>
</dbReference>
<dbReference type="Proteomes" id="UP000250235">
    <property type="component" value="Unassembled WGS sequence"/>
</dbReference>
<feature type="compositionally biased region" description="Basic and acidic residues" evidence="1">
    <location>
        <begin position="1"/>
        <end position="21"/>
    </location>
</feature>
<sequence length="54" mass="6214">MDIDEKKSHAGKQDQGRENLIKDPISWMPMGKMMMKELASTNNVEAYDDVKEQT</sequence>
<name>A0A2Z7AVC4_9LAMI</name>